<feature type="signal peptide" evidence="1">
    <location>
        <begin position="1"/>
        <end position="24"/>
    </location>
</feature>
<proteinExistence type="predicted"/>
<keyword evidence="3" id="KW-1185">Reference proteome</keyword>
<sequence>MKFPILLSFVLIAVAVAFVALANADPVNNIQPNCSSRCSCHNTYGIVLAQSVVGTQRRNFTSLCYLDCHNCKYPGSQFRRIR</sequence>
<dbReference type="OrthoDB" id="433501at2759"/>
<reference evidence="2 3" key="1">
    <citation type="submission" date="2020-04" db="EMBL/GenBank/DDBJ databases">
        <authorList>
            <person name="Alioto T."/>
            <person name="Alioto T."/>
            <person name="Gomez Garrido J."/>
        </authorList>
    </citation>
    <scope>NUCLEOTIDE SEQUENCE [LARGE SCALE GENOMIC DNA]</scope>
</reference>
<comment type="caution">
    <text evidence="2">The sequence shown here is derived from an EMBL/GenBank/DDBJ whole genome shotgun (WGS) entry which is preliminary data.</text>
</comment>
<keyword evidence="1" id="KW-0732">Signal</keyword>
<evidence type="ECO:0000313" key="2">
    <source>
        <dbReference type="EMBL" id="CAB3368168.1"/>
    </source>
</evidence>
<dbReference type="Proteomes" id="UP000494165">
    <property type="component" value="Unassembled WGS sequence"/>
</dbReference>
<name>A0A8S1CFM7_9INSE</name>
<evidence type="ECO:0000256" key="1">
    <source>
        <dbReference type="SAM" id="SignalP"/>
    </source>
</evidence>
<dbReference type="EMBL" id="CADEPI010000036">
    <property type="protein sequence ID" value="CAB3368168.1"/>
    <property type="molecule type" value="Genomic_DNA"/>
</dbReference>
<accession>A0A8S1CFM7</accession>
<evidence type="ECO:0000313" key="3">
    <source>
        <dbReference type="Proteomes" id="UP000494165"/>
    </source>
</evidence>
<gene>
    <name evidence="2" type="ORF">CLODIP_2_CD08113</name>
</gene>
<organism evidence="2 3">
    <name type="scientific">Cloeon dipterum</name>
    <dbReference type="NCBI Taxonomy" id="197152"/>
    <lineage>
        <taxon>Eukaryota</taxon>
        <taxon>Metazoa</taxon>
        <taxon>Ecdysozoa</taxon>
        <taxon>Arthropoda</taxon>
        <taxon>Hexapoda</taxon>
        <taxon>Insecta</taxon>
        <taxon>Pterygota</taxon>
        <taxon>Palaeoptera</taxon>
        <taxon>Ephemeroptera</taxon>
        <taxon>Pisciforma</taxon>
        <taxon>Baetidae</taxon>
        <taxon>Cloeon</taxon>
    </lineage>
</organism>
<feature type="chain" id="PRO_5035789006" evidence="1">
    <location>
        <begin position="25"/>
        <end position="82"/>
    </location>
</feature>
<protein>
    <submittedName>
        <fullName evidence="2">Uncharacterized protein</fullName>
    </submittedName>
</protein>
<dbReference type="AlphaFoldDB" id="A0A8S1CFM7"/>